<keyword evidence="5" id="KW-1185">Reference proteome</keyword>
<dbReference type="PANTHER" id="PTHR40758:SF1">
    <property type="entry name" value="CONSERVED PROTEIN"/>
    <property type="match status" value="1"/>
</dbReference>
<dbReference type="EMBL" id="FOQY01000027">
    <property type="protein sequence ID" value="SFK50155.1"/>
    <property type="molecule type" value="Genomic_DNA"/>
</dbReference>
<dbReference type="PANTHER" id="PTHR40758">
    <property type="entry name" value="CONSERVED PROTEIN"/>
    <property type="match status" value="1"/>
</dbReference>
<accession>A0A1I4A1D8</accession>
<dbReference type="Gene3D" id="1.20.120.450">
    <property type="entry name" value="dinb family like domain"/>
    <property type="match status" value="1"/>
</dbReference>
<sequence>MALLGHDRYCDEIITQTDLLRELLKGADLSADVPTCPGWTLAGLVRHIGGNLRTCETAVRTGESVDDPGKQVPGVTGPDGDDPAELDAWLAEGAARYAGTLREAGPDAEARIWTFQGSTAFWVRRGLHDLVIHRADAATAVGSGFTVAPEVAADAVDEFLELLSGQQAGGSPALAELRGSGRSIHLHATDTGAELDAEWLIEFGADGFTWRRGHTKATVALRGPLTDVLLVFYRRLPADSDRVEVLGDPALLDFWLERASLS</sequence>
<protein>
    <submittedName>
        <fullName evidence="4">TIGR03083 family protein</fullName>
    </submittedName>
</protein>
<feature type="domain" description="MDMPI C-terminal" evidence="2">
    <location>
        <begin position="150"/>
        <end position="253"/>
    </location>
</feature>
<dbReference type="InterPro" id="IPR024344">
    <property type="entry name" value="MDMPI_metal-binding"/>
</dbReference>
<dbReference type="GO" id="GO:0046872">
    <property type="term" value="F:metal ion binding"/>
    <property type="evidence" value="ECO:0007669"/>
    <property type="project" value="InterPro"/>
</dbReference>
<proteinExistence type="predicted"/>
<dbReference type="GO" id="GO:0005886">
    <property type="term" value="C:plasma membrane"/>
    <property type="evidence" value="ECO:0007669"/>
    <property type="project" value="TreeGrafter"/>
</dbReference>
<dbReference type="RefSeq" id="WP_093890304.1">
    <property type="nucleotide sequence ID" value="NZ_FOQY01000027.1"/>
</dbReference>
<evidence type="ECO:0000259" key="2">
    <source>
        <dbReference type="Pfam" id="PF07398"/>
    </source>
</evidence>
<evidence type="ECO:0000313" key="5">
    <source>
        <dbReference type="Proteomes" id="UP000199111"/>
    </source>
</evidence>
<name>A0A1I4A1D8_9ACTN</name>
<evidence type="ECO:0000313" key="4">
    <source>
        <dbReference type="EMBL" id="SFK50155.1"/>
    </source>
</evidence>
<evidence type="ECO:0000259" key="3">
    <source>
        <dbReference type="Pfam" id="PF11716"/>
    </source>
</evidence>
<dbReference type="GeneID" id="96301693"/>
<feature type="region of interest" description="Disordered" evidence="1">
    <location>
        <begin position="62"/>
        <end position="81"/>
    </location>
</feature>
<dbReference type="NCBIfam" id="TIGR03083">
    <property type="entry name" value="maleylpyruvate isomerase family mycothiol-dependent enzyme"/>
    <property type="match status" value="1"/>
</dbReference>
<dbReference type="Pfam" id="PF07398">
    <property type="entry name" value="MDMPI_C"/>
    <property type="match status" value="1"/>
</dbReference>
<feature type="domain" description="Mycothiol-dependent maleylpyruvate isomerase metal-binding" evidence="3">
    <location>
        <begin position="12"/>
        <end position="138"/>
    </location>
</feature>
<dbReference type="InterPro" id="IPR034660">
    <property type="entry name" value="DinB/YfiT-like"/>
</dbReference>
<organism evidence="4 5">
    <name type="scientific">Streptosporangium canum</name>
    <dbReference type="NCBI Taxonomy" id="324952"/>
    <lineage>
        <taxon>Bacteria</taxon>
        <taxon>Bacillati</taxon>
        <taxon>Actinomycetota</taxon>
        <taxon>Actinomycetes</taxon>
        <taxon>Streptosporangiales</taxon>
        <taxon>Streptosporangiaceae</taxon>
        <taxon>Streptosporangium</taxon>
    </lineage>
</organism>
<dbReference type="InterPro" id="IPR010872">
    <property type="entry name" value="MDMPI_C-term_domain"/>
</dbReference>
<gene>
    <name evidence="4" type="ORF">SAMN05216275_1271</name>
</gene>
<dbReference type="InterPro" id="IPR017517">
    <property type="entry name" value="Maleyloyr_isom"/>
</dbReference>
<dbReference type="SUPFAM" id="SSF109854">
    <property type="entry name" value="DinB/YfiT-like putative metalloenzymes"/>
    <property type="match status" value="1"/>
</dbReference>
<dbReference type="AlphaFoldDB" id="A0A1I4A1D8"/>
<evidence type="ECO:0000256" key="1">
    <source>
        <dbReference type="SAM" id="MobiDB-lite"/>
    </source>
</evidence>
<reference evidence="5" key="1">
    <citation type="submission" date="2016-10" db="EMBL/GenBank/DDBJ databases">
        <authorList>
            <person name="Varghese N."/>
            <person name="Submissions S."/>
        </authorList>
    </citation>
    <scope>NUCLEOTIDE SEQUENCE [LARGE SCALE GENOMIC DNA]</scope>
    <source>
        <strain evidence="5">CGMCC 4.2126</strain>
    </source>
</reference>
<dbReference type="Proteomes" id="UP000199111">
    <property type="component" value="Unassembled WGS sequence"/>
</dbReference>
<dbReference type="Pfam" id="PF11716">
    <property type="entry name" value="MDMPI_N"/>
    <property type="match status" value="1"/>
</dbReference>